<reference evidence="2 3" key="1">
    <citation type="journal article" date="2021" name="Sci. Rep.">
        <title>The genome of the diatom Chaetoceros tenuissimus carries an ancient integrated fragment of an extant virus.</title>
        <authorList>
            <person name="Hongo Y."/>
            <person name="Kimura K."/>
            <person name="Takaki Y."/>
            <person name="Yoshida Y."/>
            <person name="Baba S."/>
            <person name="Kobayashi G."/>
            <person name="Nagasaki K."/>
            <person name="Hano T."/>
            <person name="Tomaru Y."/>
        </authorList>
    </citation>
    <scope>NUCLEOTIDE SEQUENCE [LARGE SCALE GENOMIC DNA]</scope>
    <source>
        <strain evidence="2 3">NIES-3715</strain>
    </source>
</reference>
<evidence type="ECO:0000313" key="2">
    <source>
        <dbReference type="EMBL" id="GFH51561.1"/>
    </source>
</evidence>
<accession>A0AAD3CUU9</accession>
<dbReference type="InterPro" id="IPR039421">
    <property type="entry name" value="Type_1_exporter"/>
</dbReference>
<dbReference type="EMBL" id="BLLK01000045">
    <property type="protein sequence ID" value="GFH51561.1"/>
    <property type="molecule type" value="Genomic_DNA"/>
</dbReference>
<dbReference type="Pfam" id="PF00005">
    <property type="entry name" value="ABC_tran"/>
    <property type="match status" value="1"/>
</dbReference>
<dbReference type="InterPro" id="IPR003439">
    <property type="entry name" value="ABC_transporter-like_ATP-bd"/>
</dbReference>
<name>A0AAD3CUU9_9STRA</name>
<dbReference type="GO" id="GO:0042626">
    <property type="term" value="F:ATPase-coupled transmembrane transporter activity"/>
    <property type="evidence" value="ECO:0007669"/>
    <property type="project" value="TreeGrafter"/>
</dbReference>
<dbReference type="Gene3D" id="3.40.50.300">
    <property type="entry name" value="P-loop containing nucleotide triphosphate hydrolases"/>
    <property type="match status" value="2"/>
</dbReference>
<proteinExistence type="predicted"/>
<dbReference type="Proteomes" id="UP001054902">
    <property type="component" value="Unassembled WGS sequence"/>
</dbReference>
<comment type="caution">
    <text evidence="2">The sequence shown here is derived from an EMBL/GenBank/DDBJ whole genome shotgun (WGS) entry which is preliminary data.</text>
</comment>
<organism evidence="2 3">
    <name type="scientific">Chaetoceros tenuissimus</name>
    <dbReference type="NCBI Taxonomy" id="426638"/>
    <lineage>
        <taxon>Eukaryota</taxon>
        <taxon>Sar</taxon>
        <taxon>Stramenopiles</taxon>
        <taxon>Ochrophyta</taxon>
        <taxon>Bacillariophyta</taxon>
        <taxon>Coscinodiscophyceae</taxon>
        <taxon>Chaetocerotophycidae</taxon>
        <taxon>Chaetocerotales</taxon>
        <taxon>Chaetocerotaceae</taxon>
        <taxon>Chaetoceros</taxon>
    </lineage>
</organism>
<feature type="domain" description="ABC transporter" evidence="1">
    <location>
        <begin position="2"/>
        <end position="97"/>
    </location>
</feature>
<dbReference type="PANTHER" id="PTHR24221">
    <property type="entry name" value="ATP-BINDING CASSETTE SUB-FAMILY B"/>
    <property type="match status" value="1"/>
</dbReference>
<dbReference type="GO" id="GO:0016887">
    <property type="term" value="F:ATP hydrolysis activity"/>
    <property type="evidence" value="ECO:0007669"/>
    <property type="project" value="InterPro"/>
</dbReference>
<sequence length="155" mass="17134">MYDCDAGSISIDGMDVKRMKQQSLREQVGVVAQDTILFNATLRENIIYGKENASEDEIKEAVRLSALESFVSGLPNGLETVVGERGMKLSGGETTILIAHRLSTARNADEIIVLNEGRIVEIGTHGDLLDRDGIYAEMWKLQTDTNDETNEETMK</sequence>
<dbReference type="AlphaFoldDB" id="A0AAD3CUU9"/>
<keyword evidence="3" id="KW-1185">Reference proteome</keyword>
<gene>
    <name evidence="2" type="ORF">CTEN210_08037</name>
</gene>
<dbReference type="PANTHER" id="PTHR24221:SF620">
    <property type="entry name" value="ABC TRANSMEMBRANE TYPE-1 DOMAIN-CONTAINING PROTEIN"/>
    <property type="match status" value="1"/>
</dbReference>
<evidence type="ECO:0000259" key="1">
    <source>
        <dbReference type="Pfam" id="PF00005"/>
    </source>
</evidence>
<protein>
    <recommendedName>
        <fullName evidence="1">ABC transporter domain-containing protein</fullName>
    </recommendedName>
</protein>
<dbReference type="SUPFAM" id="SSF52540">
    <property type="entry name" value="P-loop containing nucleoside triphosphate hydrolases"/>
    <property type="match status" value="1"/>
</dbReference>
<dbReference type="InterPro" id="IPR027417">
    <property type="entry name" value="P-loop_NTPase"/>
</dbReference>
<evidence type="ECO:0000313" key="3">
    <source>
        <dbReference type="Proteomes" id="UP001054902"/>
    </source>
</evidence>
<dbReference type="GO" id="GO:0005524">
    <property type="term" value="F:ATP binding"/>
    <property type="evidence" value="ECO:0007669"/>
    <property type="project" value="InterPro"/>
</dbReference>